<evidence type="ECO:0000256" key="1">
    <source>
        <dbReference type="SAM" id="MobiDB-lite"/>
    </source>
</evidence>
<proteinExistence type="predicted"/>
<organism evidence="2 3">
    <name type="scientific">Xylaria hypoxylon</name>
    <dbReference type="NCBI Taxonomy" id="37992"/>
    <lineage>
        <taxon>Eukaryota</taxon>
        <taxon>Fungi</taxon>
        <taxon>Dikarya</taxon>
        <taxon>Ascomycota</taxon>
        <taxon>Pezizomycotina</taxon>
        <taxon>Sordariomycetes</taxon>
        <taxon>Xylariomycetidae</taxon>
        <taxon>Xylariales</taxon>
        <taxon>Xylariaceae</taxon>
        <taxon>Xylaria</taxon>
    </lineage>
</organism>
<evidence type="ECO:0000313" key="2">
    <source>
        <dbReference type="EMBL" id="TGJ80242.1"/>
    </source>
</evidence>
<dbReference type="EMBL" id="SKBN01000233">
    <property type="protein sequence ID" value="TGJ80242.1"/>
    <property type="molecule type" value="Genomic_DNA"/>
</dbReference>
<evidence type="ECO:0000313" key="3">
    <source>
        <dbReference type="Proteomes" id="UP000297716"/>
    </source>
</evidence>
<dbReference type="Proteomes" id="UP000297716">
    <property type="component" value="Unassembled WGS sequence"/>
</dbReference>
<reference evidence="2 3" key="1">
    <citation type="submission" date="2019-03" db="EMBL/GenBank/DDBJ databases">
        <title>Draft genome sequence of Xylaria hypoxylon DSM 108379, a ubiquitous saprotrophic-parasitic fungi on hardwood.</title>
        <authorList>
            <person name="Buettner E."/>
            <person name="Leonhardt S."/>
            <person name="Gebauer A.M."/>
            <person name="Liers C."/>
            <person name="Hofrichter M."/>
            <person name="Kellner H."/>
        </authorList>
    </citation>
    <scope>NUCLEOTIDE SEQUENCE [LARGE SCALE GENOMIC DNA]</scope>
    <source>
        <strain evidence="2 3">DSM 108379</strain>
    </source>
</reference>
<accession>A0A4Z0YUV0</accession>
<sequence>MTPRKMDHESVERIARARGRRDSFSRRAEIAVRNQSHEEGKGNKEETKPAEKQNVEEQEKKEDKAKT</sequence>
<gene>
    <name evidence="2" type="ORF">E0Z10_g8519</name>
</gene>
<comment type="caution">
    <text evidence="2">The sequence shown here is derived from an EMBL/GenBank/DDBJ whole genome shotgun (WGS) entry which is preliminary data.</text>
</comment>
<keyword evidence="3" id="KW-1185">Reference proteome</keyword>
<feature type="region of interest" description="Disordered" evidence="1">
    <location>
        <begin position="1"/>
        <end position="67"/>
    </location>
</feature>
<name>A0A4Z0YUV0_9PEZI</name>
<dbReference type="AlphaFoldDB" id="A0A4Z0YUV0"/>
<protein>
    <submittedName>
        <fullName evidence="2">Uncharacterized protein</fullName>
    </submittedName>
</protein>